<feature type="transmembrane region" description="Helical" evidence="2">
    <location>
        <begin position="586"/>
        <end position="608"/>
    </location>
</feature>
<name>A0A852TYA3_9ACTN</name>
<accession>A0A852TYA3</accession>
<feature type="transmembrane region" description="Helical" evidence="2">
    <location>
        <begin position="381"/>
        <end position="401"/>
    </location>
</feature>
<evidence type="ECO:0000256" key="2">
    <source>
        <dbReference type="SAM" id="Phobius"/>
    </source>
</evidence>
<keyword evidence="2" id="KW-0812">Transmembrane</keyword>
<feature type="transmembrane region" description="Helical" evidence="2">
    <location>
        <begin position="111"/>
        <end position="134"/>
    </location>
</feature>
<evidence type="ECO:0000256" key="1">
    <source>
        <dbReference type="SAM" id="MobiDB-lite"/>
    </source>
</evidence>
<feature type="transmembrane region" description="Helical" evidence="2">
    <location>
        <begin position="45"/>
        <end position="70"/>
    </location>
</feature>
<feature type="transmembrane region" description="Helical" evidence="2">
    <location>
        <begin position="559"/>
        <end position="579"/>
    </location>
</feature>
<feature type="compositionally biased region" description="Low complexity" evidence="1">
    <location>
        <begin position="283"/>
        <end position="308"/>
    </location>
</feature>
<dbReference type="Proteomes" id="UP000589036">
    <property type="component" value="Unassembled WGS sequence"/>
</dbReference>
<feature type="transmembrane region" description="Helical" evidence="2">
    <location>
        <begin position="500"/>
        <end position="521"/>
    </location>
</feature>
<feature type="transmembrane region" description="Helical" evidence="2">
    <location>
        <begin position="76"/>
        <end position="99"/>
    </location>
</feature>
<keyword evidence="2" id="KW-1133">Transmembrane helix</keyword>
<evidence type="ECO:0000313" key="3">
    <source>
        <dbReference type="EMBL" id="NYE47962.1"/>
    </source>
</evidence>
<proteinExistence type="predicted"/>
<sequence>MTTPIAQVAQSSAKVMCSFPLVHPSGRSGKFPHIAFPRSRTACTLLGGAMVLTSAHWIYLAGIVVIIFVMSTKKNVVIPAVVATFLTAWAFTGSFAAGLQSIFKASLTAAAELFNIFLIIAFVTALLGALRALGADRRMIEPFRYVMNNGHTSFWVIALVSFIISLFFWPTPAVPLIGAILFPAAVRAGLSPLAAALSMAIAGQGMALSSDYVIQVAPGLSATAAGTDASRVADYALVLSSITGLTALLLGYLMIRRTIVRPDPKLLERWEARTDAVIGRKAAAASAKPAPEPAAGPARAPEPAEVGAGNSGPAGAGATSGSGGGAGTGAAPSNPGSPVPTQRIGDPEPAPVTADDAGGGRERAEDTAEAARTPVLRSKSFAVAVPLVLIGLVVYMMLGKFTDLVPELLGNDAAALVGGVVALILLMASISLDGHRALESCAAHIVDGLIFSVKAMGVVIPIAGFFFIGNSDFAGSIMGLTEGTPAPSFLFELVTAAQGAIPSNPFVVGFSLLIIGMITGLDGSGFSGLPLTGALAGSLGPAVGFDPALLAAIGQMGSIWTGGGVLIAWSSLLAVAGFARISVIDLVRIAFFPVVAGLIISTTVAIAVF</sequence>
<dbReference type="AlphaFoldDB" id="A0A852TYA3"/>
<dbReference type="EMBL" id="JACCCC010000001">
    <property type="protein sequence ID" value="NYE47962.1"/>
    <property type="molecule type" value="Genomic_DNA"/>
</dbReference>
<organism evidence="3 4">
    <name type="scientific">Spinactinospora alkalitolerans</name>
    <dbReference type="NCBI Taxonomy" id="687207"/>
    <lineage>
        <taxon>Bacteria</taxon>
        <taxon>Bacillati</taxon>
        <taxon>Actinomycetota</taxon>
        <taxon>Actinomycetes</taxon>
        <taxon>Streptosporangiales</taxon>
        <taxon>Nocardiopsidaceae</taxon>
        <taxon>Spinactinospora</taxon>
    </lineage>
</organism>
<feature type="transmembrane region" description="Helical" evidence="2">
    <location>
        <begin position="235"/>
        <end position="255"/>
    </location>
</feature>
<feature type="compositionally biased region" description="Gly residues" evidence="1">
    <location>
        <begin position="309"/>
        <end position="328"/>
    </location>
</feature>
<evidence type="ECO:0000313" key="4">
    <source>
        <dbReference type="Proteomes" id="UP000589036"/>
    </source>
</evidence>
<protein>
    <submittedName>
        <fullName evidence="3">Uncharacterized protein</fullName>
    </submittedName>
</protein>
<reference evidence="3 4" key="1">
    <citation type="submission" date="2020-07" db="EMBL/GenBank/DDBJ databases">
        <title>Sequencing the genomes of 1000 actinobacteria strains.</title>
        <authorList>
            <person name="Klenk H.-P."/>
        </authorList>
    </citation>
    <scope>NUCLEOTIDE SEQUENCE [LARGE SCALE GENOMIC DNA]</scope>
    <source>
        <strain evidence="3 4">CXB654</strain>
    </source>
</reference>
<feature type="transmembrane region" description="Helical" evidence="2">
    <location>
        <begin position="154"/>
        <end position="182"/>
    </location>
</feature>
<feature type="transmembrane region" description="Helical" evidence="2">
    <location>
        <begin position="413"/>
        <end position="432"/>
    </location>
</feature>
<keyword evidence="4" id="KW-1185">Reference proteome</keyword>
<comment type="caution">
    <text evidence="3">The sequence shown here is derived from an EMBL/GenBank/DDBJ whole genome shotgun (WGS) entry which is preliminary data.</text>
</comment>
<feature type="transmembrane region" description="Helical" evidence="2">
    <location>
        <begin position="533"/>
        <end position="553"/>
    </location>
</feature>
<gene>
    <name evidence="3" type="ORF">HDA32_003082</name>
</gene>
<feature type="transmembrane region" description="Helical" evidence="2">
    <location>
        <begin position="444"/>
        <end position="468"/>
    </location>
</feature>
<dbReference type="RefSeq" id="WP_218882478.1">
    <property type="nucleotide sequence ID" value="NZ_BAAAYY010000003.1"/>
</dbReference>
<keyword evidence="2" id="KW-0472">Membrane</keyword>
<feature type="region of interest" description="Disordered" evidence="1">
    <location>
        <begin position="283"/>
        <end position="371"/>
    </location>
</feature>